<name>A0A934W5I9_9BURK</name>
<dbReference type="SUPFAM" id="SSF47090">
    <property type="entry name" value="PGBD-like"/>
    <property type="match status" value="1"/>
</dbReference>
<sequence>MYTDFFQLRFAPFSIAPDPQYLFMSERHREALAHLLFGVDAGGGIVLLTGEIGAGKTTICRCFLEQAPAHCQVGYIFNPKLTAQELLLTVCEEFRIPLGEAPQSQKELVDALNRHLLASHAGGRNNVLIIDEAQNLSPSVLEQLRLLTNLETNERKLLQIILIGQPELRTMLAAPEMEQLAQRVIARYHLDALNAVETTGYVLHRLAIAGLKGPSPIPPQLGELIFRLSRGVPRRINLLCDRALLGAYALGARQVNRRILLQAAREVFGTVALPRRTRDRLLTGAFALGCCALLVAGAVHMGYLPLPHGGGAPSGSPTTAGRAATGNAASPPAAPAAAEAKAALHEQDKPQTVTPPAAPGMDQPIAAAETQHPDAVAPELLRPEALSAALAAAPAQETQLLGALAALWSGQAEGKTSCDVLLQSNLHCFHGAGGLAELRQLGRPAILTLNDDNGAQRYALLLALDASGAELQLGGSTARISLPALERRLPGRYLTLWRGSPEFRSLLKAGDRGSDVDWIAAHLATVNGDAAPAPGRAYDAALAKAVRAFQSAQGLRPDGVVGPMTVMLINSASGETEPRLRNLAARKDGKE</sequence>
<keyword evidence="5" id="KW-1185">Reference proteome</keyword>
<dbReference type="Pfam" id="PF01471">
    <property type="entry name" value="PG_binding_1"/>
    <property type="match status" value="1"/>
</dbReference>
<dbReference type="SUPFAM" id="SSF52540">
    <property type="entry name" value="P-loop containing nucleoside triphosphate hydrolases"/>
    <property type="match status" value="1"/>
</dbReference>
<organism evidence="4 5">
    <name type="scientific">Noviherbaspirillum pedocola</name>
    <dbReference type="NCBI Taxonomy" id="2801341"/>
    <lineage>
        <taxon>Bacteria</taxon>
        <taxon>Pseudomonadati</taxon>
        <taxon>Pseudomonadota</taxon>
        <taxon>Betaproteobacteria</taxon>
        <taxon>Burkholderiales</taxon>
        <taxon>Oxalobacteraceae</taxon>
        <taxon>Noviherbaspirillum</taxon>
    </lineage>
</organism>
<feature type="region of interest" description="Disordered" evidence="1">
    <location>
        <begin position="311"/>
        <end position="363"/>
    </location>
</feature>
<protein>
    <submittedName>
        <fullName evidence="4">AAA family ATPase</fullName>
    </submittedName>
</protein>
<dbReference type="PANTHER" id="PTHR35894">
    <property type="entry name" value="GENERAL SECRETION PATHWAY PROTEIN A-RELATED"/>
    <property type="match status" value="1"/>
</dbReference>
<feature type="compositionally biased region" description="Low complexity" evidence="1">
    <location>
        <begin position="318"/>
        <end position="341"/>
    </location>
</feature>
<dbReference type="Gene3D" id="1.10.101.10">
    <property type="entry name" value="PGBD-like superfamily/PGBD"/>
    <property type="match status" value="1"/>
</dbReference>
<dbReference type="PANTHER" id="PTHR35894:SF1">
    <property type="entry name" value="PHOSPHORIBULOKINASE _ URIDINE KINASE FAMILY"/>
    <property type="match status" value="1"/>
</dbReference>
<evidence type="ECO:0000259" key="3">
    <source>
        <dbReference type="SMART" id="SM00382"/>
    </source>
</evidence>
<dbReference type="Gene3D" id="3.40.50.300">
    <property type="entry name" value="P-loop containing nucleotide triphosphate hydrolases"/>
    <property type="match status" value="1"/>
</dbReference>
<dbReference type="InterPro" id="IPR027417">
    <property type="entry name" value="P-loop_NTPase"/>
</dbReference>
<dbReference type="InterPro" id="IPR036365">
    <property type="entry name" value="PGBD-like_sf"/>
</dbReference>
<dbReference type="InterPro" id="IPR036366">
    <property type="entry name" value="PGBDSf"/>
</dbReference>
<dbReference type="SMART" id="SM00382">
    <property type="entry name" value="AAA"/>
    <property type="match status" value="1"/>
</dbReference>
<dbReference type="InterPro" id="IPR003593">
    <property type="entry name" value="AAA+_ATPase"/>
</dbReference>
<dbReference type="InterPro" id="IPR049945">
    <property type="entry name" value="AAA_22"/>
</dbReference>
<dbReference type="Gene3D" id="3.90.70.10">
    <property type="entry name" value="Cysteine proteinases"/>
    <property type="match status" value="1"/>
</dbReference>
<dbReference type="RefSeq" id="WP_200589968.1">
    <property type="nucleotide sequence ID" value="NZ_JAEPBG010000001.1"/>
</dbReference>
<dbReference type="EMBL" id="JAEPBG010000001">
    <property type="protein sequence ID" value="MBK4733273.1"/>
    <property type="molecule type" value="Genomic_DNA"/>
</dbReference>
<dbReference type="GO" id="GO:0016887">
    <property type="term" value="F:ATP hydrolysis activity"/>
    <property type="evidence" value="ECO:0007669"/>
    <property type="project" value="InterPro"/>
</dbReference>
<evidence type="ECO:0000313" key="5">
    <source>
        <dbReference type="Proteomes" id="UP000622890"/>
    </source>
</evidence>
<evidence type="ECO:0000256" key="2">
    <source>
        <dbReference type="SAM" id="Phobius"/>
    </source>
</evidence>
<keyword evidence="2" id="KW-1133">Transmembrane helix</keyword>
<comment type="caution">
    <text evidence="4">The sequence shown here is derived from an EMBL/GenBank/DDBJ whole genome shotgun (WGS) entry which is preliminary data.</text>
</comment>
<evidence type="ECO:0000256" key="1">
    <source>
        <dbReference type="SAM" id="MobiDB-lite"/>
    </source>
</evidence>
<keyword evidence="2" id="KW-0812">Transmembrane</keyword>
<gene>
    <name evidence="4" type="ORF">JJB74_01390</name>
</gene>
<keyword evidence="2" id="KW-0472">Membrane</keyword>
<dbReference type="InterPro" id="IPR052026">
    <property type="entry name" value="ExeA_AAA_ATPase_DNA-bind"/>
</dbReference>
<dbReference type="AlphaFoldDB" id="A0A934W5I9"/>
<dbReference type="InterPro" id="IPR002477">
    <property type="entry name" value="Peptidoglycan-bd-like"/>
</dbReference>
<accession>A0A934W5I9</accession>
<feature type="domain" description="AAA+ ATPase" evidence="3">
    <location>
        <begin position="42"/>
        <end position="191"/>
    </location>
</feature>
<proteinExistence type="predicted"/>
<reference evidence="4" key="1">
    <citation type="submission" date="2021-01" db="EMBL/GenBank/DDBJ databases">
        <title>Genome sequence of strain Noviherbaspirillum sp. DKR-6.</title>
        <authorList>
            <person name="Chaudhary D.K."/>
        </authorList>
    </citation>
    <scope>NUCLEOTIDE SEQUENCE</scope>
    <source>
        <strain evidence="4">DKR-6</strain>
    </source>
</reference>
<feature type="transmembrane region" description="Helical" evidence="2">
    <location>
        <begin position="281"/>
        <end position="304"/>
    </location>
</feature>
<dbReference type="Pfam" id="PF13401">
    <property type="entry name" value="AAA_22"/>
    <property type="match status" value="1"/>
</dbReference>
<evidence type="ECO:0000313" key="4">
    <source>
        <dbReference type="EMBL" id="MBK4733273.1"/>
    </source>
</evidence>
<dbReference type="Proteomes" id="UP000622890">
    <property type="component" value="Unassembled WGS sequence"/>
</dbReference>